<organism evidence="2">
    <name type="scientific">Favella ehrenbergii</name>
    <dbReference type="NCBI Taxonomy" id="182087"/>
    <lineage>
        <taxon>Eukaryota</taxon>
        <taxon>Sar</taxon>
        <taxon>Alveolata</taxon>
        <taxon>Ciliophora</taxon>
        <taxon>Intramacronucleata</taxon>
        <taxon>Spirotrichea</taxon>
        <taxon>Choreotrichia</taxon>
        <taxon>Tintinnida</taxon>
        <taxon>Xystonellidae</taxon>
        <taxon>Favella</taxon>
    </lineage>
</organism>
<feature type="domain" description="CRAL-TRIO" evidence="1">
    <location>
        <begin position="1"/>
        <end position="125"/>
    </location>
</feature>
<dbReference type="Pfam" id="PF00650">
    <property type="entry name" value="CRAL_TRIO"/>
    <property type="match status" value="1"/>
</dbReference>
<proteinExistence type="predicted"/>
<dbReference type="PANTHER" id="PTHR46818:SF1">
    <property type="entry name" value="CHROMOSOME UNDETERMINED SCAFFOLD_125, WHOLE GENOME SHOTGUN SEQUENCE"/>
    <property type="match status" value="1"/>
</dbReference>
<dbReference type="EMBL" id="HBIE01029564">
    <property type="protein sequence ID" value="CAE0313941.1"/>
    <property type="molecule type" value="Transcribed_RNA"/>
</dbReference>
<protein>
    <recommendedName>
        <fullName evidence="1">CRAL-TRIO domain-containing protein</fullName>
    </recommendedName>
</protein>
<evidence type="ECO:0000259" key="1">
    <source>
        <dbReference type="PROSITE" id="PS50191"/>
    </source>
</evidence>
<reference evidence="2" key="1">
    <citation type="submission" date="2021-01" db="EMBL/GenBank/DDBJ databases">
        <authorList>
            <person name="Corre E."/>
            <person name="Pelletier E."/>
            <person name="Niang G."/>
            <person name="Scheremetjew M."/>
            <person name="Finn R."/>
            <person name="Kale V."/>
            <person name="Holt S."/>
            <person name="Cochrane G."/>
            <person name="Meng A."/>
            <person name="Brown T."/>
            <person name="Cohen L."/>
        </authorList>
    </citation>
    <scope>NUCLEOTIDE SEQUENCE</scope>
    <source>
        <strain evidence="2">Fehren 1</strain>
    </source>
</reference>
<dbReference type="PANTHER" id="PTHR46818">
    <property type="entry name" value="DOMAIN-CONTAINING PROTEIN, PUTATIVE-RELATED"/>
    <property type="match status" value="1"/>
</dbReference>
<accession>A0A7S3MNX5</accession>
<name>A0A7S3MNX5_9SPIT</name>
<dbReference type="InterPro" id="IPR036865">
    <property type="entry name" value="CRAL-TRIO_dom_sf"/>
</dbReference>
<dbReference type="SUPFAM" id="SSF52087">
    <property type="entry name" value="CRAL/TRIO domain"/>
    <property type="match status" value="1"/>
</dbReference>
<gene>
    <name evidence="2" type="ORF">FEHR0123_LOCUS8865</name>
</gene>
<sequence>MEKFLDVLDYLLAYTQYHALIPGKIETWNVIIDAKDVSVFEFPVASLGSMVKRIIADYKVRGNHMIAVNTHWLLAKAVNFVQPMLSPRVAGKTFLFTNDYHDHLDALIGKARLEQKFGGELPNVESNFFPPRYN</sequence>
<evidence type="ECO:0000313" key="2">
    <source>
        <dbReference type="EMBL" id="CAE0313941.1"/>
    </source>
</evidence>
<dbReference type="Gene3D" id="3.40.525.10">
    <property type="entry name" value="CRAL-TRIO lipid binding domain"/>
    <property type="match status" value="1"/>
</dbReference>
<dbReference type="AlphaFoldDB" id="A0A7S3MNX5"/>
<dbReference type="InterPro" id="IPR001251">
    <property type="entry name" value="CRAL-TRIO_dom"/>
</dbReference>
<dbReference type="PROSITE" id="PS50191">
    <property type="entry name" value="CRAL_TRIO"/>
    <property type="match status" value="1"/>
</dbReference>